<proteinExistence type="predicted"/>
<evidence type="ECO:0000256" key="5">
    <source>
        <dbReference type="ARBA" id="ARBA00023136"/>
    </source>
</evidence>
<dbReference type="GeneID" id="54474855"/>
<dbReference type="Pfam" id="PF07690">
    <property type="entry name" value="MFS_1"/>
    <property type="match status" value="1"/>
</dbReference>
<name>A0A6A6PRM1_9PEZI</name>
<dbReference type="PANTHER" id="PTHR43791:SF32">
    <property type="entry name" value="MAJOR FACILITATOR SUPERFAMILY (MFS) PROFILE DOMAIN-CONTAINING PROTEIN"/>
    <property type="match status" value="1"/>
</dbReference>
<dbReference type="SUPFAM" id="SSF103473">
    <property type="entry name" value="MFS general substrate transporter"/>
    <property type="match status" value="1"/>
</dbReference>
<feature type="transmembrane region" description="Helical" evidence="7">
    <location>
        <begin position="357"/>
        <end position="377"/>
    </location>
</feature>
<feature type="transmembrane region" description="Helical" evidence="7">
    <location>
        <begin position="153"/>
        <end position="171"/>
    </location>
</feature>
<keyword evidence="5 7" id="KW-0472">Membrane</keyword>
<feature type="domain" description="Major facilitator superfamily (MFS) profile" evidence="8">
    <location>
        <begin position="87"/>
        <end position="511"/>
    </location>
</feature>
<keyword evidence="3 7" id="KW-0812">Transmembrane</keyword>
<gene>
    <name evidence="9" type="ORF">BDY17DRAFT_299156</name>
</gene>
<comment type="subcellular location">
    <subcellularLocation>
        <location evidence="1">Membrane</location>
        <topology evidence="1">Multi-pass membrane protein</topology>
    </subcellularLocation>
</comment>
<evidence type="ECO:0000256" key="6">
    <source>
        <dbReference type="SAM" id="MobiDB-lite"/>
    </source>
</evidence>
<keyword evidence="2" id="KW-0813">Transport</keyword>
<organism evidence="9 10">
    <name type="scientific">Neohortaea acidophila</name>
    <dbReference type="NCBI Taxonomy" id="245834"/>
    <lineage>
        <taxon>Eukaryota</taxon>
        <taxon>Fungi</taxon>
        <taxon>Dikarya</taxon>
        <taxon>Ascomycota</taxon>
        <taxon>Pezizomycotina</taxon>
        <taxon>Dothideomycetes</taxon>
        <taxon>Dothideomycetidae</taxon>
        <taxon>Mycosphaerellales</taxon>
        <taxon>Teratosphaeriaceae</taxon>
        <taxon>Neohortaea</taxon>
    </lineage>
</organism>
<dbReference type="GO" id="GO:0016020">
    <property type="term" value="C:membrane"/>
    <property type="evidence" value="ECO:0007669"/>
    <property type="project" value="UniProtKB-SubCell"/>
</dbReference>
<dbReference type="Proteomes" id="UP000799767">
    <property type="component" value="Unassembled WGS sequence"/>
</dbReference>
<keyword evidence="4 7" id="KW-1133">Transmembrane helix</keyword>
<dbReference type="PANTHER" id="PTHR43791">
    <property type="entry name" value="PERMEASE-RELATED"/>
    <property type="match status" value="1"/>
</dbReference>
<evidence type="ECO:0000259" key="8">
    <source>
        <dbReference type="PROSITE" id="PS50850"/>
    </source>
</evidence>
<evidence type="ECO:0000313" key="10">
    <source>
        <dbReference type="Proteomes" id="UP000799767"/>
    </source>
</evidence>
<dbReference type="EMBL" id="MU001636">
    <property type="protein sequence ID" value="KAF2482778.1"/>
    <property type="molecule type" value="Genomic_DNA"/>
</dbReference>
<feature type="transmembrane region" description="Helical" evidence="7">
    <location>
        <begin position="183"/>
        <end position="201"/>
    </location>
</feature>
<protein>
    <submittedName>
        <fullName evidence="9">Alternative sulfate transporter</fullName>
    </submittedName>
</protein>
<dbReference type="GO" id="GO:0022857">
    <property type="term" value="F:transmembrane transporter activity"/>
    <property type="evidence" value="ECO:0007669"/>
    <property type="project" value="InterPro"/>
</dbReference>
<feature type="region of interest" description="Disordered" evidence="6">
    <location>
        <begin position="1"/>
        <end position="45"/>
    </location>
</feature>
<keyword evidence="10" id="KW-1185">Reference proteome</keyword>
<feature type="transmembrane region" description="Helical" evidence="7">
    <location>
        <begin position="324"/>
        <end position="345"/>
    </location>
</feature>
<dbReference type="PROSITE" id="PS50850">
    <property type="entry name" value="MFS"/>
    <property type="match status" value="1"/>
</dbReference>
<feature type="transmembrane region" description="Helical" evidence="7">
    <location>
        <begin position="213"/>
        <end position="234"/>
    </location>
</feature>
<dbReference type="InterPro" id="IPR011701">
    <property type="entry name" value="MFS"/>
</dbReference>
<feature type="transmembrane region" description="Helical" evidence="7">
    <location>
        <begin position="483"/>
        <end position="507"/>
    </location>
</feature>
<feature type="transmembrane region" description="Helical" evidence="7">
    <location>
        <begin position="451"/>
        <end position="471"/>
    </location>
</feature>
<feature type="transmembrane region" description="Helical" evidence="7">
    <location>
        <begin position="415"/>
        <end position="431"/>
    </location>
</feature>
<sequence>MHDADPNQEDAPLLEQNAASQHPEGAIELQPLAQGEEHDNDDDNLSVSELLSEDGLNTPPSDSAGKDEFIWTPAEERRVLLKLDTSVMPLLIIAFFALQLDRGNIGSAVTDFFLEDVGITQNQFNVGQQLLALGIVLWEIPSNFVLYRVGPSVWLSGQIVAWGLVATFQALQHGYPAYLSTRFLLGTFESGFIPASLFTISRFYKRDETSKRFAWFFIGNHLATAVSGVVAYGILHLRGVLELAGWKWLFIVEGVFTISIGILFIIFFPRSVQTPSSLTGIRYFSDKEMRILLERVVRDDPSKGNTRRSISKAEIWSTATNWRLIAHVVATVCGLAPGSALMAYGPRLVIAWGYGRLQSNAMVSIGPSIGLLLCIAWGMLADRFKKRGAVALAGLFVWWLFLLIGRLLVYSDNGPAHFAAFAIAIAFQGTWHPVNGSWMALNAPTAGERSITMAILIMSANSAGIIGGQLFQSGDAPLYPIGWTMIVCLTSVALLAMIGANVQYWVLNRRLVKKGLPKRYHP</sequence>
<evidence type="ECO:0000256" key="3">
    <source>
        <dbReference type="ARBA" id="ARBA00022692"/>
    </source>
</evidence>
<feature type="transmembrane region" description="Helical" evidence="7">
    <location>
        <begin position="389"/>
        <end position="409"/>
    </location>
</feature>
<evidence type="ECO:0000256" key="7">
    <source>
        <dbReference type="SAM" id="Phobius"/>
    </source>
</evidence>
<dbReference type="InterPro" id="IPR036259">
    <property type="entry name" value="MFS_trans_sf"/>
</dbReference>
<dbReference type="AlphaFoldDB" id="A0A6A6PRM1"/>
<evidence type="ECO:0000256" key="4">
    <source>
        <dbReference type="ARBA" id="ARBA00022989"/>
    </source>
</evidence>
<dbReference type="RefSeq" id="XP_033589348.1">
    <property type="nucleotide sequence ID" value="XM_033733853.1"/>
</dbReference>
<evidence type="ECO:0000256" key="2">
    <source>
        <dbReference type="ARBA" id="ARBA00022448"/>
    </source>
</evidence>
<feature type="transmembrane region" description="Helical" evidence="7">
    <location>
        <begin position="246"/>
        <end position="268"/>
    </location>
</feature>
<reference evidence="9" key="1">
    <citation type="journal article" date="2020" name="Stud. Mycol.">
        <title>101 Dothideomycetes genomes: a test case for predicting lifestyles and emergence of pathogens.</title>
        <authorList>
            <person name="Haridas S."/>
            <person name="Albert R."/>
            <person name="Binder M."/>
            <person name="Bloem J."/>
            <person name="Labutti K."/>
            <person name="Salamov A."/>
            <person name="Andreopoulos B."/>
            <person name="Baker S."/>
            <person name="Barry K."/>
            <person name="Bills G."/>
            <person name="Bluhm B."/>
            <person name="Cannon C."/>
            <person name="Castanera R."/>
            <person name="Culley D."/>
            <person name="Daum C."/>
            <person name="Ezra D."/>
            <person name="Gonzalez J."/>
            <person name="Henrissat B."/>
            <person name="Kuo A."/>
            <person name="Liang C."/>
            <person name="Lipzen A."/>
            <person name="Lutzoni F."/>
            <person name="Magnuson J."/>
            <person name="Mondo S."/>
            <person name="Nolan M."/>
            <person name="Ohm R."/>
            <person name="Pangilinan J."/>
            <person name="Park H.-J."/>
            <person name="Ramirez L."/>
            <person name="Alfaro M."/>
            <person name="Sun H."/>
            <person name="Tritt A."/>
            <person name="Yoshinaga Y."/>
            <person name="Zwiers L.-H."/>
            <person name="Turgeon B."/>
            <person name="Goodwin S."/>
            <person name="Spatafora J."/>
            <person name="Crous P."/>
            <person name="Grigoriev I."/>
        </authorList>
    </citation>
    <scope>NUCLEOTIDE SEQUENCE</scope>
    <source>
        <strain evidence="9">CBS 113389</strain>
    </source>
</reference>
<evidence type="ECO:0000313" key="9">
    <source>
        <dbReference type="EMBL" id="KAF2482778.1"/>
    </source>
</evidence>
<accession>A0A6A6PRM1</accession>
<dbReference type="OrthoDB" id="2985014at2759"/>
<dbReference type="InterPro" id="IPR020846">
    <property type="entry name" value="MFS_dom"/>
</dbReference>
<dbReference type="Gene3D" id="1.20.1250.20">
    <property type="entry name" value="MFS general substrate transporter like domains"/>
    <property type="match status" value="2"/>
</dbReference>
<evidence type="ECO:0000256" key="1">
    <source>
        <dbReference type="ARBA" id="ARBA00004141"/>
    </source>
</evidence>